<dbReference type="Pfam" id="PF02811">
    <property type="entry name" value="PHP"/>
    <property type="match status" value="1"/>
</dbReference>
<keyword evidence="2" id="KW-0548">Nucleotidyltransferase</keyword>
<dbReference type="InterPro" id="IPR004013">
    <property type="entry name" value="PHP_dom"/>
</dbReference>
<feature type="non-terminal residue" evidence="2">
    <location>
        <position position="467"/>
    </location>
</feature>
<dbReference type="AlphaFoldDB" id="A0A855X8K0"/>
<dbReference type="EC" id="2.7.7.7" evidence="2"/>
<dbReference type="InterPro" id="IPR004805">
    <property type="entry name" value="DnaE2/DnaE/PolC"/>
</dbReference>
<dbReference type="CDD" id="cd12113">
    <property type="entry name" value="PHP_PolIIIA_DnaE3"/>
    <property type="match status" value="1"/>
</dbReference>
<gene>
    <name evidence="2" type="primary">dnaE</name>
    <name evidence="2" type="ORF">C3F09_03835</name>
</gene>
<proteinExistence type="predicted"/>
<evidence type="ECO:0000259" key="1">
    <source>
        <dbReference type="SMART" id="SM00481"/>
    </source>
</evidence>
<dbReference type="SMART" id="SM00481">
    <property type="entry name" value="POLIIIAc"/>
    <property type="match status" value="1"/>
</dbReference>
<evidence type="ECO:0000313" key="2">
    <source>
        <dbReference type="EMBL" id="PWB74560.1"/>
    </source>
</evidence>
<dbReference type="SUPFAM" id="SSF89550">
    <property type="entry name" value="PHP domain-like"/>
    <property type="match status" value="1"/>
</dbReference>
<dbReference type="GO" id="GO:0006260">
    <property type="term" value="P:DNA replication"/>
    <property type="evidence" value="ECO:0007669"/>
    <property type="project" value="InterPro"/>
</dbReference>
<accession>A0A855X8K0</accession>
<dbReference type="PANTHER" id="PTHR32294:SF0">
    <property type="entry name" value="DNA POLYMERASE III SUBUNIT ALPHA"/>
    <property type="match status" value="1"/>
</dbReference>
<name>A0A855X8K0_9BACT</name>
<dbReference type="GO" id="GO:0008408">
    <property type="term" value="F:3'-5' exonuclease activity"/>
    <property type="evidence" value="ECO:0007669"/>
    <property type="project" value="InterPro"/>
</dbReference>
<dbReference type="PANTHER" id="PTHR32294">
    <property type="entry name" value="DNA POLYMERASE III SUBUNIT ALPHA"/>
    <property type="match status" value="1"/>
</dbReference>
<comment type="caution">
    <text evidence="2">The sequence shown here is derived from an EMBL/GenBank/DDBJ whole genome shotgun (WGS) entry which is preliminary data.</text>
</comment>
<sequence>MKFANFVHLHTHSQYSLLDGACRLDAVIDLAKHFKMPALAITDHGNMFGAIEFYKAASKAGIKPIVGIEAYVAAGSRFDKKPSTVYPNGGFHMILLAKNLTGYRNLIKLSSAGFLDGFYHRPRIDKELLRQHSEGLIATSACLMGEVNWHLQRGETEQAVASAREYHAIFGDGNFFLEIQNHGLEKEQQVIPKIAAISRETGIPMVVTNDCHYLRREDWEAHDALLCIQTDKKVADADRMRYNTDQIYFKSPEEMAELFGDFKDALDNTVRIAEECNLELELGQLKLPVFPIPAQYVNADQFLYDLCEQGVKERYTKITPEISKRLEYELGVIRQMGYAGYFLIVKDFCDYARSQKIPVGPGRGSAAGSLVSYALRITNVDPIRFNLLFERFLNPDRISMPDIDIDFADRGRDQIIKYVIDKYGAENVTQIITFGTMAARAAVRDVGRVLGLAYSEVDRIAKMIPAT</sequence>
<dbReference type="Gene3D" id="3.20.20.140">
    <property type="entry name" value="Metal-dependent hydrolases"/>
    <property type="match status" value="1"/>
</dbReference>
<dbReference type="Pfam" id="PF07733">
    <property type="entry name" value="DNA_pol3_alpha"/>
    <property type="match status" value="1"/>
</dbReference>
<dbReference type="EMBL" id="PQAP01000028">
    <property type="protein sequence ID" value="PWB74560.1"/>
    <property type="molecule type" value="Genomic_DNA"/>
</dbReference>
<dbReference type="InterPro" id="IPR016195">
    <property type="entry name" value="Pol/histidinol_Pase-like"/>
</dbReference>
<dbReference type="InterPro" id="IPR003141">
    <property type="entry name" value="Pol/His_phosphatase_N"/>
</dbReference>
<evidence type="ECO:0000313" key="3">
    <source>
        <dbReference type="Proteomes" id="UP000250918"/>
    </source>
</evidence>
<dbReference type="InterPro" id="IPR011708">
    <property type="entry name" value="DNA_pol3_alpha_NTPase_dom"/>
</dbReference>
<dbReference type="GO" id="GO:0003887">
    <property type="term" value="F:DNA-directed DNA polymerase activity"/>
    <property type="evidence" value="ECO:0007669"/>
    <property type="project" value="UniProtKB-EC"/>
</dbReference>
<dbReference type="Proteomes" id="UP000250918">
    <property type="component" value="Unassembled WGS sequence"/>
</dbReference>
<organism evidence="2 3">
    <name type="scientific">candidate division GN15 bacterium</name>
    <dbReference type="NCBI Taxonomy" id="2072418"/>
    <lineage>
        <taxon>Bacteria</taxon>
        <taxon>candidate division GN15</taxon>
    </lineage>
</organism>
<keyword evidence="2" id="KW-0808">Transferase</keyword>
<feature type="domain" description="Polymerase/histidinol phosphatase N-terminal" evidence="1">
    <location>
        <begin position="7"/>
        <end position="74"/>
    </location>
</feature>
<dbReference type="InterPro" id="IPR041931">
    <property type="entry name" value="DNA_pol3_alpha_thumb_dom"/>
</dbReference>
<reference evidence="2 3" key="1">
    <citation type="journal article" date="2018" name="ISME J.">
        <title>A methanotrophic archaeon couples anaerobic oxidation of methane to Fe(III) reduction.</title>
        <authorList>
            <person name="Cai C."/>
            <person name="Leu A.O."/>
            <person name="Xie G.J."/>
            <person name="Guo J."/>
            <person name="Feng Y."/>
            <person name="Zhao J.X."/>
            <person name="Tyson G.W."/>
            <person name="Yuan Z."/>
            <person name="Hu S."/>
        </authorList>
    </citation>
    <scope>NUCLEOTIDE SEQUENCE [LARGE SCALE GENOMIC DNA]</scope>
    <source>
        <strain evidence="2">FeB_12</strain>
    </source>
</reference>
<dbReference type="Gene3D" id="1.10.10.1600">
    <property type="entry name" value="Bacterial DNA polymerase III alpha subunit, thumb domain"/>
    <property type="match status" value="1"/>
</dbReference>
<dbReference type="NCBIfam" id="TIGR00594">
    <property type="entry name" value="polc"/>
    <property type="match status" value="1"/>
</dbReference>
<protein>
    <submittedName>
        <fullName evidence="2">DNA polymerase III subunit alpha</fullName>
        <ecNumber evidence="2">2.7.7.7</ecNumber>
    </submittedName>
</protein>